<reference evidence="1" key="1">
    <citation type="submission" date="2017-10" db="EMBL/GenBank/DDBJ databases">
        <title>Genome sequence of cellulolytic Lachnospiraceae bacterium XHS1971 isolated from hotspring sediment.</title>
        <authorList>
            <person name="Vasudevan G."/>
            <person name="Joshi A.J."/>
            <person name="Hivarkar S."/>
            <person name="Lanjekar V.B."/>
            <person name="Dhakephalkar P.K."/>
            <person name="Dagar S."/>
        </authorList>
    </citation>
    <scope>NUCLEOTIDE SEQUENCE</scope>
    <source>
        <strain evidence="1">XHS1971</strain>
    </source>
</reference>
<proteinExistence type="predicted"/>
<evidence type="ECO:0000313" key="1">
    <source>
        <dbReference type="EMBL" id="PHV69205.1"/>
    </source>
</evidence>
<comment type="caution">
    <text evidence="1">The sequence shown here is derived from an EMBL/GenBank/DDBJ whole genome shotgun (WGS) entry which is preliminary data.</text>
</comment>
<evidence type="ECO:0000313" key="2">
    <source>
        <dbReference type="Proteomes" id="UP000224460"/>
    </source>
</evidence>
<accession>A0AC61D8V3</accession>
<protein>
    <submittedName>
        <fullName evidence="1">TIGR04002 family protein</fullName>
    </submittedName>
</protein>
<keyword evidence="2" id="KW-1185">Reference proteome</keyword>
<dbReference type="Proteomes" id="UP000224460">
    <property type="component" value="Unassembled WGS sequence"/>
</dbReference>
<sequence length="176" mass="18678">MKQNEKTRLVVMTALFAAITFVGTRINIPIGGNNHIIHVGDAVIYLAACLLPMPYAMASGAIGAGLADFTTPGCIIWMLPTMLIKPLLVPYFTCKANKFITKRHSIGLVLAGLTGTIGYIVAEGIIYGNFIAAFATLPAGLLQPIGSATVFLAVGYTFDTLHLKAKLKQQLKGDIG</sequence>
<organism evidence="1 2">
    <name type="scientific">Sporanaerobium hydrogeniformans</name>
    <dbReference type="NCBI Taxonomy" id="3072179"/>
    <lineage>
        <taxon>Bacteria</taxon>
        <taxon>Bacillati</taxon>
        <taxon>Bacillota</taxon>
        <taxon>Clostridia</taxon>
        <taxon>Lachnospirales</taxon>
        <taxon>Lachnospiraceae</taxon>
        <taxon>Sporanaerobium</taxon>
    </lineage>
</organism>
<dbReference type="EMBL" id="PEDL01000043">
    <property type="protein sequence ID" value="PHV69205.1"/>
    <property type="molecule type" value="Genomic_DNA"/>
</dbReference>
<gene>
    <name evidence="1" type="ORF">CS063_17095</name>
</gene>
<name>A0AC61D8V3_9FIRM</name>